<accession>A0A1B0C2H7</accession>
<dbReference type="EnsemblMetazoa" id="GPPI047378-RA">
    <property type="protein sequence ID" value="GPPI047378-PA"/>
    <property type="gene ID" value="GPPI047378"/>
</dbReference>
<sequence length="82" mass="9422">MFDVVADEEMMTLLMITMMMLMMERLLTKLNAILHINEFLPIIISPHEMLDCLPFATVVMMNAKDHSRNQTSVLLGISPKEK</sequence>
<evidence type="ECO:0000313" key="3">
    <source>
        <dbReference type="Proteomes" id="UP000092460"/>
    </source>
</evidence>
<dbReference type="EMBL" id="JXJN01024545">
    <property type="status" value="NOT_ANNOTATED_CDS"/>
    <property type="molecule type" value="Genomic_DNA"/>
</dbReference>
<dbReference type="AlphaFoldDB" id="A0A1B0C2H7"/>
<dbReference type="Proteomes" id="UP000092460">
    <property type="component" value="Unassembled WGS sequence"/>
</dbReference>
<keyword evidence="1" id="KW-1133">Transmembrane helix</keyword>
<feature type="transmembrane region" description="Helical" evidence="1">
    <location>
        <begin position="12"/>
        <end position="28"/>
    </location>
</feature>
<reference evidence="2" key="2">
    <citation type="submission" date="2020-05" db="UniProtKB">
        <authorList>
            <consortium name="EnsemblMetazoa"/>
        </authorList>
    </citation>
    <scope>IDENTIFICATION</scope>
    <source>
        <strain evidence="2">IAEA</strain>
    </source>
</reference>
<keyword evidence="3" id="KW-1185">Reference proteome</keyword>
<proteinExistence type="predicted"/>
<name>A0A1B0C2H7_9MUSC</name>
<keyword evidence="1" id="KW-0472">Membrane</keyword>
<evidence type="ECO:0000256" key="1">
    <source>
        <dbReference type="SAM" id="Phobius"/>
    </source>
</evidence>
<dbReference type="VEuPathDB" id="VectorBase:GPPI047378"/>
<reference evidence="3" key="1">
    <citation type="submission" date="2015-01" db="EMBL/GenBank/DDBJ databases">
        <authorList>
            <person name="Aksoy S."/>
            <person name="Warren W."/>
            <person name="Wilson R.K."/>
        </authorList>
    </citation>
    <scope>NUCLEOTIDE SEQUENCE [LARGE SCALE GENOMIC DNA]</scope>
    <source>
        <strain evidence="3">IAEA</strain>
    </source>
</reference>
<protein>
    <submittedName>
        <fullName evidence="2">Uncharacterized protein</fullName>
    </submittedName>
</protein>
<evidence type="ECO:0000313" key="2">
    <source>
        <dbReference type="EnsemblMetazoa" id="GPPI047378-PA"/>
    </source>
</evidence>
<organism evidence="2 3">
    <name type="scientific">Glossina palpalis gambiensis</name>
    <dbReference type="NCBI Taxonomy" id="67801"/>
    <lineage>
        <taxon>Eukaryota</taxon>
        <taxon>Metazoa</taxon>
        <taxon>Ecdysozoa</taxon>
        <taxon>Arthropoda</taxon>
        <taxon>Hexapoda</taxon>
        <taxon>Insecta</taxon>
        <taxon>Pterygota</taxon>
        <taxon>Neoptera</taxon>
        <taxon>Endopterygota</taxon>
        <taxon>Diptera</taxon>
        <taxon>Brachycera</taxon>
        <taxon>Muscomorpha</taxon>
        <taxon>Hippoboscoidea</taxon>
        <taxon>Glossinidae</taxon>
        <taxon>Glossina</taxon>
    </lineage>
</organism>
<keyword evidence="1" id="KW-0812">Transmembrane</keyword>